<comment type="function">
    <text evidence="9">Involved in the cellular defense against the biological effects of O6-methylguanine (O6-MeG) and O4-methylthymine (O4-MeT) in DNA. Repairs the methylated nucleobase in DNA by stoichiometrically transferring the methyl group to a cysteine residue in the enzyme. This is a suicide reaction: the enzyme is irreversibly inactivated.</text>
</comment>
<evidence type="ECO:0000256" key="2">
    <source>
        <dbReference type="ARBA" id="ARBA00008711"/>
    </source>
</evidence>
<evidence type="ECO:0000313" key="12">
    <source>
        <dbReference type="EMBL" id="EIM08203.1"/>
    </source>
</evidence>
<comment type="similarity">
    <text evidence="2 9">Belongs to the MGMT family.</text>
</comment>
<evidence type="ECO:0000256" key="4">
    <source>
        <dbReference type="ARBA" id="ARBA00022603"/>
    </source>
</evidence>
<dbReference type="PROSITE" id="PS00374">
    <property type="entry name" value="MGMT"/>
    <property type="match status" value="1"/>
</dbReference>
<dbReference type="HAMAP" id="MF_00772">
    <property type="entry name" value="OGT"/>
    <property type="match status" value="1"/>
</dbReference>
<accession>A0AA87LST1</accession>
<dbReference type="AlphaFoldDB" id="A0AA87LST1"/>
<sequence>MNGLHRAEFQSPIGVVEIIGTEQAIVSILFSEKEEMDYPISPDSPQVIVDCQRQLEEYFNGQRLEFTIPCQSTGTEFQQQVWSALTEVPYAETVSYGAIAKAIGSDKAVRAVGNANSKNKLTIVVPCHRIIGSNGKLTGYAGTLTRKEWLLRHEKEVGKNTPPANKT</sequence>
<proteinExistence type="inferred from homology"/>
<dbReference type="InterPro" id="IPR036631">
    <property type="entry name" value="MGMT_N_sf"/>
</dbReference>
<dbReference type="Proteomes" id="UP000004725">
    <property type="component" value="Unassembled WGS sequence"/>
</dbReference>
<feature type="domain" description="Methylguanine DNA methyltransferase ribonuclease-like" evidence="11">
    <location>
        <begin position="9"/>
        <end position="69"/>
    </location>
</feature>
<dbReference type="InterPro" id="IPR023546">
    <property type="entry name" value="MGMT"/>
</dbReference>
<evidence type="ECO:0000256" key="1">
    <source>
        <dbReference type="ARBA" id="ARBA00001286"/>
    </source>
</evidence>
<evidence type="ECO:0000256" key="7">
    <source>
        <dbReference type="ARBA" id="ARBA00023204"/>
    </source>
</evidence>
<dbReference type="FunFam" id="1.10.10.10:FF:000214">
    <property type="entry name" value="Methylated-DNA--protein-cysteine methyltransferase"/>
    <property type="match status" value="1"/>
</dbReference>
<comment type="catalytic activity">
    <reaction evidence="8 9">
        <text>a 6-O-methyl-2'-deoxyguanosine in DNA + L-cysteinyl-[protein] = S-methyl-L-cysteinyl-[protein] + a 2'-deoxyguanosine in DNA</text>
        <dbReference type="Rhea" id="RHEA:24000"/>
        <dbReference type="Rhea" id="RHEA-COMP:10131"/>
        <dbReference type="Rhea" id="RHEA-COMP:10132"/>
        <dbReference type="Rhea" id="RHEA-COMP:11367"/>
        <dbReference type="Rhea" id="RHEA-COMP:11368"/>
        <dbReference type="ChEBI" id="CHEBI:29950"/>
        <dbReference type="ChEBI" id="CHEBI:82612"/>
        <dbReference type="ChEBI" id="CHEBI:85445"/>
        <dbReference type="ChEBI" id="CHEBI:85448"/>
        <dbReference type="EC" id="2.1.1.63"/>
    </reaction>
</comment>
<dbReference type="Gene3D" id="3.30.160.70">
    <property type="entry name" value="Methylated DNA-protein cysteine methyltransferase domain"/>
    <property type="match status" value="1"/>
</dbReference>
<comment type="caution">
    <text evidence="12">The sequence shown here is derived from an EMBL/GenBank/DDBJ whole genome shotgun (WGS) entry which is preliminary data.</text>
</comment>
<keyword evidence="4 9" id="KW-0489">Methyltransferase</keyword>
<evidence type="ECO:0000256" key="5">
    <source>
        <dbReference type="ARBA" id="ARBA00022679"/>
    </source>
</evidence>
<evidence type="ECO:0000256" key="8">
    <source>
        <dbReference type="ARBA" id="ARBA00049348"/>
    </source>
</evidence>
<feature type="domain" description="Methylated-DNA-[protein]-cysteine S-methyltransferase DNA binding" evidence="10">
    <location>
        <begin position="76"/>
        <end position="155"/>
    </location>
</feature>
<dbReference type="InterPro" id="IPR001497">
    <property type="entry name" value="MethylDNA_cys_MeTrfase_AS"/>
</dbReference>
<dbReference type="RefSeq" id="WP_006828382.1">
    <property type="nucleotide sequence ID" value="NZ_AJYB01000008.1"/>
</dbReference>
<dbReference type="Pfam" id="PF01035">
    <property type="entry name" value="DNA_binding_1"/>
    <property type="match status" value="1"/>
</dbReference>
<evidence type="ECO:0000313" key="13">
    <source>
        <dbReference type="Proteomes" id="UP000004725"/>
    </source>
</evidence>
<dbReference type="SUPFAM" id="SSF46767">
    <property type="entry name" value="Methylated DNA-protein cysteine methyltransferase, C-terminal domain"/>
    <property type="match status" value="1"/>
</dbReference>
<reference evidence="12 13" key="1">
    <citation type="journal article" date="2012" name="J. Bacteriol.">
        <title>Genome Sequence of the Antarctic Psychrophile Bacterium Planococcus antarcticus DSM 14505.</title>
        <authorList>
            <person name="Margolles A."/>
            <person name="Gueimonde M."/>
            <person name="Sanchez B."/>
        </authorList>
    </citation>
    <scope>NUCLEOTIDE SEQUENCE [LARGE SCALE GENOMIC DNA]</scope>
    <source>
        <strain evidence="12 13">DSM 14505</strain>
    </source>
</reference>
<dbReference type="PANTHER" id="PTHR10815">
    <property type="entry name" value="METHYLATED-DNA--PROTEIN-CYSTEINE METHYLTRANSFERASE"/>
    <property type="match status" value="1"/>
</dbReference>
<dbReference type="PANTHER" id="PTHR10815:SF13">
    <property type="entry name" value="METHYLATED-DNA--PROTEIN-CYSTEINE METHYLTRANSFERASE"/>
    <property type="match status" value="1"/>
</dbReference>
<evidence type="ECO:0000259" key="11">
    <source>
        <dbReference type="Pfam" id="PF02870"/>
    </source>
</evidence>
<dbReference type="Pfam" id="PF02870">
    <property type="entry name" value="Methyltransf_1N"/>
    <property type="match status" value="1"/>
</dbReference>
<dbReference type="InterPro" id="IPR008332">
    <property type="entry name" value="MethylG_MeTrfase_N"/>
</dbReference>
<evidence type="ECO:0000256" key="3">
    <source>
        <dbReference type="ARBA" id="ARBA00022490"/>
    </source>
</evidence>
<keyword evidence="6 9" id="KW-0227">DNA damage</keyword>
<feature type="active site" description="Nucleophile; methyl group acceptor" evidence="9">
    <location>
        <position position="127"/>
    </location>
</feature>
<dbReference type="GO" id="GO:0005737">
    <property type="term" value="C:cytoplasm"/>
    <property type="evidence" value="ECO:0007669"/>
    <property type="project" value="UniProtKB-SubCell"/>
</dbReference>
<protein>
    <recommendedName>
        <fullName evidence="9">Methylated-DNA--protein-cysteine methyltransferase</fullName>
        <ecNumber evidence="9">2.1.1.63</ecNumber>
    </recommendedName>
    <alternativeName>
        <fullName evidence="9">6-O-methylguanine-DNA methyltransferase</fullName>
        <shortName evidence="9">MGMT</shortName>
    </alternativeName>
    <alternativeName>
        <fullName evidence="9">O-6-methylguanine-DNA-alkyltransferase</fullName>
    </alternativeName>
</protein>
<keyword evidence="5 9" id="KW-0808">Transferase</keyword>
<evidence type="ECO:0000259" key="10">
    <source>
        <dbReference type="Pfam" id="PF01035"/>
    </source>
</evidence>
<dbReference type="InterPro" id="IPR036217">
    <property type="entry name" value="MethylDNA_cys_MeTrfase_DNAb"/>
</dbReference>
<evidence type="ECO:0000256" key="6">
    <source>
        <dbReference type="ARBA" id="ARBA00022763"/>
    </source>
</evidence>
<dbReference type="CDD" id="cd06445">
    <property type="entry name" value="ATase"/>
    <property type="match status" value="1"/>
</dbReference>
<dbReference type="GO" id="GO:0032259">
    <property type="term" value="P:methylation"/>
    <property type="evidence" value="ECO:0007669"/>
    <property type="project" value="UniProtKB-KW"/>
</dbReference>
<name>A0AA87LST1_9BACL</name>
<dbReference type="InterPro" id="IPR036388">
    <property type="entry name" value="WH-like_DNA-bd_sf"/>
</dbReference>
<dbReference type="GO" id="GO:0006307">
    <property type="term" value="P:DNA alkylation repair"/>
    <property type="evidence" value="ECO:0007669"/>
    <property type="project" value="UniProtKB-UniRule"/>
</dbReference>
<comment type="catalytic activity">
    <reaction evidence="1 9">
        <text>a 4-O-methyl-thymidine in DNA + L-cysteinyl-[protein] = a thymidine in DNA + S-methyl-L-cysteinyl-[protein]</text>
        <dbReference type="Rhea" id="RHEA:53428"/>
        <dbReference type="Rhea" id="RHEA-COMP:10131"/>
        <dbReference type="Rhea" id="RHEA-COMP:10132"/>
        <dbReference type="Rhea" id="RHEA-COMP:13555"/>
        <dbReference type="Rhea" id="RHEA-COMP:13556"/>
        <dbReference type="ChEBI" id="CHEBI:29950"/>
        <dbReference type="ChEBI" id="CHEBI:82612"/>
        <dbReference type="ChEBI" id="CHEBI:137386"/>
        <dbReference type="ChEBI" id="CHEBI:137387"/>
        <dbReference type="EC" id="2.1.1.63"/>
    </reaction>
</comment>
<organism evidence="12 13">
    <name type="scientific">Planococcus antarcticus DSM 14505</name>
    <dbReference type="NCBI Taxonomy" id="1185653"/>
    <lineage>
        <taxon>Bacteria</taxon>
        <taxon>Bacillati</taxon>
        <taxon>Bacillota</taxon>
        <taxon>Bacilli</taxon>
        <taxon>Bacillales</taxon>
        <taxon>Caryophanaceae</taxon>
        <taxon>Planococcus</taxon>
    </lineage>
</organism>
<dbReference type="NCBIfam" id="TIGR00589">
    <property type="entry name" value="ogt"/>
    <property type="match status" value="1"/>
</dbReference>
<gene>
    <name evidence="12" type="ORF">A1A1_01820</name>
</gene>
<dbReference type="EC" id="2.1.1.63" evidence="9"/>
<comment type="subcellular location">
    <subcellularLocation>
        <location evidence="9">Cytoplasm</location>
    </subcellularLocation>
</comment>
<comment type="miscellaneous">
    <text evidence="9">This enzyme catalyzes only one turnover and therefore is not strictly catalytic. According to one definition, an enzyme is a biocatalyst that acts repeatedly and over many reaction cycles.</text>
</comment>
<dbReference type="SUPFAM" id="SSF53155">
    <property type="entry name" value="Methylated DNA-protein cysteine methyltransferase domain"/>
    <property type="match status" value="1"/>
</dbReference>
<dbReference type="GO" id="GO:0003908">
    <property type="term" value="F:methylated-DNA-[protein]-cysteine S-methyltransferase activity"/>
    <property type="evidence" value="ECO:0007669"/>
    <property type="project" value="UniProtKB-UniRule"/>
</dbReference>
<dbReference type="EMBL" id="AJYB01000008">
    <property type="protein sequence ID" value="EIM08203.1"/>
    <property type="molecule type" value="Genomic_DNA"/>
</dbReference>
<dbReference type="InterPro" id="IPR014048">
    <property type="entry name" value="MethylDNA_cys_MeTrfase_DNA-bd"/>
</dbReference>
<keyword evidence="7 9" id="KW-0234">DNA repair</keyword>
<keyword evidence="3 9" id="KW-0963">Cytoplasm</keyword>
<evidence type="ECO:0000256" key="9">
    <source>
        <dbReference type="HAMAP-Rule" id="MF_00772"/>
    </source>
</evidence>
<dbReference type="Gene3D" id="1.10.10.10">
    <property type="entry name" value="Winged helix-like DNA-binding domain superfamily/Winged helix DNA-binding domain"/>
    <property type="match status" value="1"/>
</dbReference>